<evidence type="ECO:0000313" key="2">
    <source>
        <dbReference type="Ensembl" id="ENSSSCP00015020232.1"/>
    </source>
</evidence>
<dbReference type="AlphaFoldDB" id="A0A8D0NRP7"/>
<feature type="compositionally biased region" description="Low complexity" evidence="1">
    <location>
        <begin position="175"/>
        <end position="185"/>
    </location>
</feature>
<evidence type="ECO:0000256" key="1">
    <source>
        <dbReference type="SAM" id="MobiDB-lite"/>
    </source>
</evidence>
<accession>A0A8D0NRP7</accession>
<feature type="region of interest" description="Disordered" evidence="1">
    <location>
        <begin position="168"/>
        <end position="189"/>
    </location>
</feature>
<dbReference type="Ensembl" id="ENSSSCT00015050694.1">
    <property type="protein sequence ID" value="ENSSSCP00015020232.1"/>
    <property type="gene ID" value="ENSSSCG00015038127.1"/>
</dbReference>
<dbReference type="Proteomes" id="UP000694726">
    <property type="component" value="Unplaced"/>
</dbReference>
<reference evidence="2" key="1">
    <citation type="submission" date="2025-08" db="UniProtKB">
        <authorList>
            <consortium name="Ensembl"/>
        </authorList>
    </citation>
    <scope>IDENTIFICATION</scope>
</reference>
<sequence>MMLPLSTIEGKDTPTEEVKTKPPEKGGERPLGGKLWAGGVGRVSRAGLGGKGWPCSLAPAPASPSGSSCPCPPPCEGRAGSPPAIWLHSPSTPCSGLLPTGGACGITMLPLSTIRSQEPEEVRTKPPERRGENPWGGKGSGCDKTLFLFLCSLPFQPSVCFTFYLETDDSDSEPKSSPETPKPSTRCASPPKAAAEYQEIQAWECPLCCLSIFCLS</sequence>
<feature type="compositionally biased region" description="Basic and acidic residues" evidence="1">
    <location>
        <begin position="117"/>
        <end position="132"/>
    </location>
</feature>
<proteinExistence type="predicted"/>
<evidence type="ECO:0000313" key="3">
    <source>
        <dbReference type="Proteomes" id="UP000694726"/>
    </source>
</evidence>
<feature type="compositionally biased region" description="Basic and acidic residues" evidence="1">
    <location>
        <begin position="9"/>
        <end position="28"/>
    </location>
</feature>
<organism evidence="2 3">
    <name type="scientific">Sus scrofa</name>
    <name type="common">Pig</name>
    <dbReference type="NCBI Taxonomy" id="9823"/>
    <lineage>
        <taxon>Eukaryota</taxon>
        <taxon>Metazoa</taxon>
        <taxon>Chordata</taxon>
        <taxon>Craniata</taxon>
        <taxon>Vertebrata</taxon>
        <taxon>Euteleostomi</taxon>
        <taxon>Mammalia</taxon>
        <taxon>Eutheria</taxon>
        <taxon>Laurasiatheria</taxon>
        <taxon>Artiodactyla</taxon>
        <taxon>Suina</taxon>
        <taxon>Suidae</taxon>
        <taxon>Sus</taxon>
    </lineage>
</organism>
<name>A0A8D0NRP7_PIG</name>
<feature type="region of interest" description="Disordered" evidence="1">
    <location>
        <begin position="1"/>
        <end position="38"/>
    </location>
</feature>
<protein>
    <submittedName>
        <fullName evidence="2">Uncharacterized protein</fullName>
    </submittedName>
</protein>
<feature type="region of interest" description="Disordered" evidence="1">
    <location>
        <begin position="114"/>
        <end position="137"/>
    </location>
</feature>